<dbReference type="Gene3D" id="3.30.465.10">
    <property type="match status" value="1"/>
</dbReference>
<evidence type="ECO:0000256" key="2">
    <source>
        <dbReference type="ARBA" id="ARBA00006337"/>
    </source>
</evidence>
<dbReference type="GO" id="GO:0050660">
    <property type="term" value="F:flavin adenine dinucleotide binding"/>
    <property type="evidence" value="ECO:0007669"/>
    <property type="project" value="InterPro"/>
</dbReference>
<feature type="domain" description="CBS" evidence="12">
    <location>
        <begin position="283"/>
        <end position="340"/>
    </location>
</feature>
<feature type="transmembrane region" description="Helical" evidence="11">
    <location>
        <begin position="100"/>
        <end position="124"/>
    </location>
</feature>
<dbReference type="InterPro" id="IPR016169">
    <property type="entry name" value="FAD-bd_PCMH_sub2"/>
</dbReference>
<feature type="domain" description="CBS" evidence="12">
    <location>
        <begin position="218"/>
        <end position="280"/>
    </location>
</feature>
<gene>
    <name evidence="14" type="ORF">DDQ50_03095</name>
</gene>
<evidence type="ECO:0000256" key="4">
    <source>
        <dbReference type="ARBA" id="ARBA00022692"/>
    </source>
</evidence>
<dbReference type="Pfam" id="PF03471">
    <property type="entry name" value="CorC_HlyC"/>
    <property type="match status" value="1"/>
</dbReference>
<reference evidence="14 15" key="1">
    <citation type="submission" date="2018-05" db="EMBL/GenBank/DDBJ databases">
        <title>Amnibacterium sp. M8JJ-5, whole genome shotgun sequence.</title>
        <authorList>
            <person name="Tuo L."/>
        </authorList>
    </citation>
    <scope>NUCLEOTIDE SEQUENCE [LARGE SCALE GENOMIC DNA]</scope>
    <source>
        <strain evidence="14 15">M8JJ-5</strain>
    </source>
</reference>
<feature type="domain" description="CNNM transmembrane" evidence="13">
    <location>
        <begin position="1"/>
        <end position="206"/>
    </location>
</feature>
<comment type="similarity">
    <text evidence="2">Belongs to the UPF0053 family.</text>
</comment>
<dbReference type="InterPro" id="IPR046342">
    <property type="entry name" value="CBS_dom_sf"/>
</dbReference>
<dbReference type="EMBL" id="QEOP01000001">
    <property type="protein sequence ID" value="PVZ96324.1"/>
    <property type="molecule type" value="Genomic_DNA"/>
</dbReference>
<dbReference type="AlphaFoldDB" id="A0A2V1HZQ3"/>
<keyword evidence="3" id="KW-1003">Cell membrane</keyword>
<dbReference type="OrthoDB" id="110231at2"/>
<organism evidence="14 15">
    <name type="scientific">Amnibacterium flavum</name>
    <dbReference type="NCBI Taxonomy" id="2173173"/>
    <lineage>
        <taxon>Bacteria</taxon>
        <taxon>Bacillati</taxon>
        <taxon>Actinomycetota</taxon>
        <taxon>Actinomycetes</taxon>
        <taxon>Micrococcales</taxon>
        <taxon>Microbacteriaceae</taxon>
        <taxon>Amnibacterium</taxon>
    </lineage>
</organism>
<feature type="transmembrane region" description="Helical" evidence="11">
    <location>
        <begin position="60"/>
        <end position="80"/>
    </location>
</feature>
<evidence type="ECO:0000259" key="12">
    <source>
        <dbReference type="PROSITE" id="PS51371"/>
    </source>
</evidence>
<evidence type="ECO:0000256" key="7">
    <source>
        <dbReference type="ARBA" id="ARBA00023122"/>
    </source>
</evidence>
<proteinExistence type="inferred from homology"/>
<keyword evidence="7 9" id="KW-0129">CBS domain</keyword>
<dbReference type="Proteomes" id="UP000244893">
    <property type="component" value="Unassembled WGS sequence"/>
</dbReference>
<dbReference type="SMART" id="SM01091">
    <property type="entry name" value="CorC_HlyC"/>
    <property type="match status" value="1"/>
</dbReference>
<comment type="caution">
    <text evidence="14">The sequence shown here is derived from an EMBL/GenBank/DDBJ whole genome shotgun (WGS) entry which is preliminary data.</text>
</comment>
<dbReference type="PROSITE" id="PS51371">
    <property type="entry name" value="CBS"/>
    <property type="match status" value="2"/>
</dbReference>
<evidence type="ECO:0000313" key="14">
    <source>
        <dbReference type="EMBL" id="PVZ96324.1"/>
    </source>
</evidence>
<dbReference type="GO" id="GO:0005886">
    <property type="term" value="C:plasma membrane"/>
    <property type="evidence" value="ECO:0007669"/>
    <property type="project" value="UniProtKB-SubCell"/>
</dbReference>
<dbReference type="Gene3D" id="3.10.580.10">
    <property type="entry name" value="CBS-domain"/>
    <property type="match status" value="1"/>
</dbReference>
<dbReference type="Pfam" id="PF00571">
    <property type="entry name" value="CBS"/>
    <property type="match status" value="2"/>
</dbReference>
<protein>
    <recommendedName>
        <fullName evidence="16">HlyC/CorC family transporter</fullName>
    </recommendedName>
</protein>
<evidence type="ECO:0000256" key="5">
    <source>
        <dbReference type="ARBA" id="ARBA00022737"/>
    </source>
</evidence>
<dbReference type="InterPro" id="IPR051676">
    <property type="entry name" value="UPF0053_domain"/>
</dbReference>
<dbReference type="CDD" id="cd04590">
    <property type="entry name" value="CBS_pair_CorC_HlyC_assoc"/>
    <property type="match status" value="1"/>
</dbReference>
<dbReference type="Pfam" id="PF01595">
    <property type="entry name" value="CNNM"/>
    <property type="match status" value="1"/>
</dbReference>
<dbReference type="InterPro" id="IPR000644">
    <property type="entry name" value="CBS_dom"/>
</dbReference>
<evidence type="ECO:0000256" key="1">
    <source>
        <dbReference type="ARBA" id="ARBA00004651"/>
    </source>
</evidence>
<evidence type="ECO:0000256" key="3">
    <source>
        <dbReference type="ARBA" id="ARBA00022475"/>
    </source>
</evidence>
<dbReference type="SUPFAM" id="SSF56176">
    <property type="entry name" value="FAD-binding/transporter-associated domain-like"/>
    <property type="match status" value="1"/>
</dbReference>
<accession>A0A2V1HZQ3</accession>
<evidence type="ECO:0000256" key="6">
    <source>
        <dbReference type="ARBA" id="ARBA00022989"/>
    </source>
</evidence>
<evidence type="ECO:0008006" key="16">
    <source>
        <dbReference type="Google" id="ProtNLM"/>
    </source>
</evidence>
<sequence>MDQDTWLNLALVVVFVLIGGVFAATEIALVSLRESQLRQLEKRSARGAKVASLARDPNRFLAAVQIGVTVAGFFSAAYGASTIAPDIAPLFESVGLPPAVASTVALVVMTLVIAYLSLVLGELVPKRLALQRAEGFAVVAAPVLDGFAVAMRPVIWVLSKSTNGLVRLLGGDPQARSENMSEEELRDLVAEHETLDDEARRIVADVFDAGTRTLRESMRPRHEVSFLPGDISIREASDRALDEGHTRYPVVGDSIDDILGFVHMRDLLRRHPDAEPDAPLRAITRDVLVLPATNSLLTTLPAMRRDGAQIAIVVDEYGGTAGIVTLEDLVEDVIGQIRDEYDDEEFPLADGDGGPLEIDGGLVIQDFAASSGIEIVDGDYETVAGFIQSTLQRIPAVGDRVALESGTLEVVRMEGYRVDRIRFTPDRESDSRAEAAGSGGI</sequence>
<feature type="transmembrane region" description="Helical" evidence="11">
    <location>
        <begin position="6"/>
        <end position="32"/>
    </location>
</feature>
<evidence type="ECO:0000256" key="11">
    <source>
        <dbReference type="SAM" id="Phobius"/>
    </source>
</evidence>
<keyword evidence="4 10" id="KW-0812">Transmembrane</keyword>
<dbReference type="InterPro" id="IPR044751">
    <property type="entry name" value="Ion_transp-like_CBS"/>
</dbReference>
<dbReference type="SUPFAM" id="SSF54631">
    <property type="entry name" value="CBS-domain pair"/>
    <property type="match status" value="1"/>
</dbReference>
<evidence type="ECO:0000256" key="8">
    <source>
        <dbReference type="ARBA" id="ARBA00023136"/>
    </source>
</evidence>
<evidence type="ECO:0000256" key="9">
    <source>
        <dbReference type="PROSITE-ProRule" id="PRU00703"/>
    </source>
</evidence>
<keyword evidence="6 10" id="KW-1133">Transmembrane helix</keyword>
<keyword evidence="5" id="KW-0677">Repeat</keyword>
<dbReference type="InterPro" id="IPR036318">
    <property type="entry name" value="FAD-bd_PCMH-like_sf"/>
</dbReference>
<dbReference type="PROSITE" id="PS51846">
    <property type="entry name" value="CNNM"/>
    <property type="match status" value="1"/>
</dbReference>
<evidence type="ECO:0000313" key="15">
    <source>
        <dbReference type="Proteomes" id="UP000244893"/>
    </source>
</evidence>
<name>A0A2V1HZQ3_9MICO</name>
<feature type="transmembrane region" description="Helical" evidence="11">
    <location>
        <begin position="136"/>
        <end position="158"/>
    </location>
</feature>
<dbReference type="PANTHER" id="PTHR43099">
    <property type="entry name" value="UPF0053 PROTEIN YRKA"/>
    <property type="match status" value="1"/>
</dbReference>
<keyword evidence="15" id="KW-1185">Reference proteome</keyword>
<dbReference type="InterPro" id="IPR002550">
    <property type="entry name" value="CNNM"/>
</dbReference>
<evidence type="ECO:0000256" key="10">
    <source>
        <dbReference type="PROSITE-ProRule" id="PRU01193"/>
    </source>
</evidence>
<dbReference type="PANTHER" id="PTHR43099:SF5">
    <property type="entry name" value="HLYC_CORC FAMILY TRANSPORTER"/>
    <property type="match status" value="1"/>
</dbReference>
<dbReference type="InterPro" id="IPR005170">
    <property type="entry name" value="Transptr-assoc_dom"/>
</dbReference>
<evidence type="ECO:0000259" key="13">
    <source>
        <dbReference type="PROSITE" id="PS51846"/>
    </source>
</evidence>
<comment type="subcellular location">
    <subcellularLocation>
        <location evidence="1">Cell membrane</location>
        <topology evidence="1">Multi-pass membrane protein</topology>
    </subcellularLocation>
</comment>
<keyword evidence="8 10" id="KW-0472">Membrane</keyword>